<gene>
    <name evidence="1" type="ORF">FQA47_018291</name>
</gene>
<protein>
    <submittedName>
        <fullName evidence="1">Uncharacterized protein</fullName>
    </submittedName>
</protein>
<dbReference type="Proteomes" id="UP000646548">
    <property type="component" value="Unassembled WGS sequence"/>
</dbReference>
<organism evidence="1 2">
    <name type="scientific">Oryzias melastigma</name>
    <name type="common">Marine medaka</name>
    <dbReference type="NCBI Taxonomy" id="30732"/>
    <lineage>
        <taxon>Eukaryota</taxon>
        <taxon>Metazoa</taxon>
        <taxon>Chordata</taxon>
        <taxon>Craniata</taxon>
        <taxon>Vertebrata</taxon>
        <taxon>Euteleostomi</taxon>
        <taxon>Actinopterygii</taxon>
        <taxon>Neopterygii</taxon>
        <taxon>Teleostei</taxon>
        <taxon>Neoteleostei</taxon>
        <taxon>Acanthomorphata</taxon>
        <taxon>Ovalentaria</taxon>
        <taxon>Atherinomorphae</taxon>
        <taxon>Beloniformes</taxon>
        <taxon>Adrianichthyidae</taxon>
        <taxon>Oryziinae</taxon>
        <taxon>Oryzias</taxon>
    </lineage>
</organism>
<accession>A0A834L2V5</accession>
<evidence type="ECO:0000313" key="1">
    <source>
        <dbReference type="EMBL" id="KAF6739464.1"/>
    </source>
</evidence>
<name>A0A834L2V5_ORYME</name>
<reference evidence="1" key="1">
    <citation type="journal article" name="BMC Genomics">
        <title>Long-read sequencing and de novo genome assembly of marine medaka (Oryzias melastigma).</title>
        <authorList>
            <person name="Liang P."/>
            <person name="Saqib H.S.A."/>
            <person name="Ni X."/>
            <person name="Shen Y."/>
        </authorList>
    </citation>
    <scope>NUCLEOTIDE SEQUENCE</scope>
    <source>
        <strain evidence="1">Bigg-433</strain>
    </source>
</reference>
<proteinExistence type="predicted"/>
<comment type="caution">
    <text evidence="1">The sequence shown here is derived from an EMBL/GenBank/DDBJ whole genome shotgun (WGS) entry which is preliminary data.</text>
</comment>
<dbReference type="AlphaFoldDB" id="A0A834L2V5"/>
<dbReference type="EMBL" id="WKFB01000006">
    <property type="protein sequence ID" value="KAF6739464.1"/>
    <property type="molecule type" value="Genomic_DNA"/>
</dbReference>
<evidence type="ECO:0000313" key="2">
    <source>
        <dbReference type="Proteomes" id="UP000646548"/>
    </source>
</evidence>
<sequence length="147" mass="15920">MPAEMFSSSIITSSNVKKTVSVGGGEINVVQHHFRLQLLLSGRFVVVNLSSFAFPADSSSASQSLAPPSSPAPIRAAHSAPVRMCRLSVQKKHFIAAILAGGGREDAGPHMVWSWHLYCQWSTGRMNGTEPGHADHAEEAFRDRRNP</sequence>